<dbReference type="AlphaFoldDB" id="A0A7X0D200"/>
<dbReference type="EMBL" id="JACHEG010000006">
    <property type="protein sequence ID" value="MBB6164593.1"/>
    <property type="molecule type" value="Genomic_DNA"/>
</dbReference>
<reference evidence="1 2" key="1">
    <citation type="submission" date="2020-08" db="EMBL/GenBank/DDBJ databases">
        <title>Genomic Encyclopedia of Type Strains, Phase IV (KMG-IV): sequencing the most valuable type-strain genomes for metagenomic binning, comparative biology and taxonomic classification.</title>
        <authorList>
            <person name="Goeker M."/>
        </authorList>
    </citation>
    <scope>NUCLEOTIDE SEQUENCE [LARGE SCALE GENOMIC DNA]</scope>
    <source>
        <strain evidence="1 2">DSM 100734</strain>
    </source>
</reference>
<evidence type="ECO:0000313" key="2">
    <source>
        <dbReference type="Proteomes" id="UP000547879"/>
    </source>
</evidence>
<dbReference type="Pfam" id="PF09365">
    <property type="entry name" value="DUF2461"/>
    <property type="match status" value="1"/>
</dbReference>
<organism evidence="1 2">
    <name type="scientific">Rhizobium wenxiniae</name>
    <dbReference type="NCBI Taxonomy" id="1737357"/>
    <lineage>
        <taxon>Bacteria</taxon>
        <taxon>Pseudomonadati</taxon>
        <taxon>Pseudomonadota</taxon>
        <taxon>Alphaproteobacteria</taxon>
        <taxon>Hyphomicrobiales</taxon>
        <taxon>Rhizobiaceae</taxon>
        <taxon>Rhizobium/Agrobacterium group</taxon>
        <taxon>Rhizobium</taxon>
    </lineage>
</organism>
<evidence type="ECO:0000313" key="1">
    <source>
        <dbReference type="EMBL" id="MBB6164593.1"/>
    </source>
</evidence>
<accession>A0A7X0D200</accession>
<keyword evidence="2" id="KW-1185">Reference proteome</keyword>
<proteinExistence type="predicted"/>
<gene>
    <name evidence="1" type="ORF">HNQ72_004438</name>
</gene>
<name>A0A7X0D200_9HYPH</name>
<comment type="caution">
    <text evidence="1">The sequence shown here is derived from an EMBL/GenBank/DDBJ whole genome shotgun (WGS) entry which is preliminary data.</text>
</comment>
<dbReference type="InterPro" id="IPR012808">
    <property type="entry name" value="CHP02453"/>
</dbReference>
<dbReference type="Proteomes" id="UP000547879">
    <property type="component" value="Unassembled WGS sequence"/>
</dbReference>
<sequence length="124" mass="13268">MQISPDCSYCGGGALMPPPRLARISKQTIASQTGKWRGIVEGPLFQKYFPNGLNGGHDVSAKGYLKNHDALDLLNLKNSGACRSVSNEMLMSTSLVEETVKSFSAAHALVGYINRATTRLPDAG</sequence>
<protein>
    <submittedName>
        <fullName evidence="1">Uncharacterized protein (DUF2461 family)</fullName>
    </submittedName>
</protein>